<dbReference type="Gene3D" id="2.60.40.10">
    <property type="entry name" value="Immunoglobulins"/>
    <property type="match status" value="1"/>
</dbReference>
<dbReference type="InterPro" id="IPR008962">
    <property type="entry name" value="PapD-like_sf"/>
</dbReference>
<dbReference type="OMA" id="VKWKSTR"/>
<dbReference type="AlphaFoldDB" id="A0A8R1EEI8"/>
<keyword evidence="1" id="KW-0963">Cytoplasm</keyword>
<dbReference type="InterPro" id="IPR000535">
    <property type="entry name" value="MSP_dom"/>
</dbReference>
<accession>A0A8R1EEI8</accession>
<name>A0A8R1EEI8_CAEJA</name>
<dbReference type="InterPro" id="IPR013783">
    <property type="entry name" value="Ig-like_fold"/>
</dbReference>
<evidence type="ECO:0000313" key="4">
    <source>
        <dbReference type="Proteomes" id="UP000005237"/>
    </source>
</evidence>
<evidence type="ECO:0000256" key="1">
    <source>
        <dbReference type="RuleBase" id="RU003425"/>
    </source>
</evidence>
<feature type="domain" description="MSP" evidence="2">
    <location>
        <begin position="9"/>
        <end position="131"/>
    </location>
</feature>
<protein>
    <recommendedName>
        <fullName evidence="1">Major sperm protein</fullName>
    </recommendedName>
</protein>
<evidence type="ECO:0000313" key="3">
    <source>
        <dbReference type="EnsemblMetazoa" id="CJA33213.1"/>
    </source>
</evidence>
<organism evidence="3 4">
    <name type="scientific">Caenorhabditis japonica</name>
    <dbReference type="NCBI Taxonomy" id="281687"/>
    <lineage>
        <taxon>Eukaryota</taxon>
        <taxon>Metazoa</taxon>
        <taxon>Ecdysozoa</taxon>
        <taxon>Nematoda</taxon>
        <taxon>Chromadorea</taxon>
        <taxon>Rhabditida</taxon>
        <taxon>Rhabditina</taxon>
        <taxon>Rhabditomorpha</taxon>
        <taxon>Rhabditoidea</taxon>
        <taxon>Rhabditidae</taxon>
        <taxon>Peloderinae</taxon>
        <taxon>Caenorhabditis</taxon>
    </lineage>
</organism>
<dbReference type="Proteomes" id="UP000005237">
    <property type="component" value="Unassembled WGS sequence"/>
</dbReference>
<keyword evidence="4" id="KW-1185">Reference proteome</keyword>
<reference evidence="3" key="2">
    <citation type="submission" date="2022-06" db="UniProtKB">
        <authorList>
            <consortium name="EnsemblMetazoa"/>
        </authorList>
    </citation>
    <scope>IDENTIFICATION</scope>
    <source>
        <strain evidence="3">DF5081</strain>
    </source>
</reference>
<dbReference type="SUPFAM" id="SSF49354">
    <property type="entry name" value="PapD-like"/>
    <property type="match status" value="1"/>
</dbReference>
<sequence>MEDEDFFEHVIFNPCNSITFAPTLERQKTDMQITNNSSHTIMVKWKSTRPGVYGTVPTYSTVKPGETAVTLLIFKGLVRNECSKNRDRLSILVTAISATDLPAKQIWTNSDLYRKFAIGNLHKATIGIVYAGVHYQHVPGDEGKMMKMKCDDGEENLSTCLMPTEQN</sequence>
<proteinExistence type="predicted"/>
<dbReference type="Pfam" id="PF00635">
    <property type="entry name" value="Motile_Sperm"/>
    <property type="match status" value="1"/>
</dbReference>
<keyword evidence="1" id="KW-0206">Cytoskeleton</keyword>
<dbReference type="PROSITE" id="PS50202">
    <property type="entry name" value="MSP"/>
    <property type="match status" value="1"/>
</dbReference>
<reference evidence="4" key="1">
    <citation type="submission" date="2010-08" db="EMBL/GenBank/DDBJ databases">
        <authorList>
            <consortium name="Caenorhabditis japonica Sequencing Consortium"/>
            <person name="Wilson R.K."/>
        </authorList>
    </citation>
    <scope>NUCLEOTIDE SEQUENCE [LARGE SCALE GENOMIC DNA]</scope>
    <source>
        <strain evidence="4">DF5081</strain>
    </source>
</reference>
<comment type="function">
    <text evidence="1">Central component in molecular interactions underlying sperm crawling. Forms an extensive filament system that extends from sperm villipoda, along the leading edge of the pseudopod.</text>
</comment>
<evidence type="ECO:0000259" key="2">
    <source>
        <dbReference type="PROSITE" id="PS50202"/>
    </source>
</evidence>
<dbReference type="EnsemblMetazoa" id="CJA33213.1">
    <property type="protein sequence ID" value="CJA33213.1"/>
    <property type="gene ID" value="WBGene00209060"/>
</dbReference>